<dbReference type="STRING" id="1391654.AKJ09_07083"/>
<dbReference type="GO" id="GO:0006352">
    <property type="term" value="P:DNA-templated transcription initiation"/>
    <property type="evidence" value="ECO:0007669"/>
    <property type="project" value="InterPro"/>
</dbReference>
<dbReference type="CDD" id="cd06171">
    <property type="entry name" value="Sigma70_r4"/>
    <property type="match status" value="1"/>
</dbReference>
<gene>
    <name evidence="8" type="ORF">AKJ09_07083</name>
</gene>
<proteinExistence type="inferred from homology"/>
<keyword evidence="2" id="KW-0805">Transcription regulation</keyword>
<evidence type="ECO:0000313" key="8">
    <source>
        <dbReference type="EMBL" id="AKV00420.1"/>
    </source>
</evidence>
<dbReference type="PANTHER" id="PTHR43133:SF8">
    <property type="entry name" value="RNA POLYMERASE SIGMA FACTOR HI_1459-RELATED"/>
    <property type="match status" value="1"/>
</dbReference>
<evidence type="ECO:0000256" key="1">
    <source>
        <dbReference type="ARBA" id="ARBA00010641"/>
    </source>
</evidence>
<dbReference type="GO" id="GO:0003677">
    <property type="term" value="F:DNA binding"/>
    <property type="evidence" value="ECO:0007669"/>
    <property type="project" value="UniProtKB-KW"/>
</dbReference>
<dbReference type="Proteomes" id="UP000064967">
    <property type="component" value="Chromosome"/>
</dbReference>
<evidence type="ECO:0000256" key="2">
    <source>
        <dbReference type="ARBA" id="ARBA00023015"/>
    </source>
</evidence>
<reference evidence="8 9" key="1">
    <citation type="submission" date="2015-08" db="EMBL/GenBank/DDBJ databases">
        <authorList>
            <person name="Babu N.S."/>
            <person name="Beckwith C.J."/>
            <person name="Beseler K.G."/>
            <person name="Brison A."/>
            <person name="Carone J.V."/>
            <person name="Caskin T.P."/>
            <person name="Diamond M."/>
            <person name="Durham M.E."/>
            <person name="Foxe J.M."/>
            <person name="Go M."/>
            <person name="Henderson B.A."/>
            <person name="Jones I.B."/>
            <person name="McGettigan J.A."/>
            <person name="Micheletti S.J."/>
            <person name="Nasrallah M.E."/>
            <person name="Ortiz D."/>
            <person name="Piller C.R."/>
            <person name="Privatt S.R."/>
            <person name="Schneider S.L."/>
            <person name="Sharp S."/>
            <person name="Smith T.C."/>
            <person name="Stanton J.D."/>
            <person name="Ullery H.E."/>
            <person name="Wilson R.J."/>
            <person name="Serrano M.G."/>
            <person name="Buck G."/>
            <person name="Lee V."/>
            <person name="Wang Y."/>
            <person name="Carvalho R."/>
            <person name="Voegtly L."/>
            <person name="Shi R."/>
            <person name="Duckworth R."/>
            <person name="Johnson A."/>
            <person name="Loviza R."/>
            <person name="Walstead R."/>
            <person name="Shah Z."/>
            <person name="Kiflezghi M."/>
            <person name="Wade K."/>
            <person name="Ball S.L."/>
            <person name="Bradley K.W."/>
            <person name="Asai D.J."/>
            <person name="Bowman C.A."/>
            <person name="Russell D.A."/>
            <person name="Pope W.H."/>
            <person name="Jacobs-Sera D."/>
            <person name="Hendrix R.W."/>
            <person name="Hatfull G.F."/>
        </authorList>
    </citation>
    <scope>NUCLEOTIDE SEQUENCE [LARGE SCALE GENOMIC DNA]</scope>
    <source>
        <strain evidence="8 9">DSM 27648</strain>
    </source>
</reference>
<dbReference type="InterPro" id="IPR013324">
    <property type="entry name" value="RNA_pol_sigma_r3/r4-like"/>
</dbReference>
<dbReference type="SUPFAM" id="SSF88659">
    <property type="entry name" value="Sigma3 and sigma4 domains of RNA polymerase sigma factors"/>
    <property type="match status" value="1"/>
</dbReference>
<feature type="domain" description="RNA polymerase sigma factor 70 region 4 type 2" evidence="7">
    <location>
        <begin position="109"/>
        <end position="157"/>
    </location>
</feature>
<evidence type="ECO:0000259" key="7">
    <source>
        <dbReference type="Pfam" id="PF08281"/>
    </source>
</evidence>
<dbReference type="PANTHER" id="PTHR43133">
    <property type="entry name" value="RNA POLYMERASE ECF-TYPE SIGMA FACTO"/>
    <property type="match status" value="1"/>
</dbReference>
<keyword evidence="4" id="KW-0238">DNA-binding</keyword>
<evidence type="ECO:0000256" key="3">
    <source>
        <dbReference type="ARBA" id="ARBA00023082"/>
    </source>
</evidence>
<evidence type="ECO:0000259" key="6">
    <source>
        <dbReference type="Pfam" id="PF04542"/>
    </source>
</evidence>
<keyword evidence="5" id="KW-0804">Transcription</keyword>
<protein>
    <submittedName>
        <fullName evidence="8">RNA polymerase sigma factor RpoE</fullName>
    </submittedName>
</protein>
<dbReference type="InterPro" id="IPR013325">
    <property type="entry name" value="RNA_pol_sigma_r2"/>
</dbReference>
<evidence type="ECO:0000313" key="9">
    <source>
        <dbReference type="Proteomes" id="UP000064967"/>
    </source>
</evidence>
<evidence type="ECO:0000256" key="4">
    <source>
        <dbReference type="ARBA" id="ARBA00023125"/>
    </source>
</evidence>
<comment type="similarity">
    <text evidence="1">Belongs to the sigma-70 factor family. ECF subfamily.</text>
</comment>
<dbReference type="GO" id="GO:0016987">
    <property type="term" value="F:sigma factor activity"/>
    <property type="evidence" value="ECO:0007669"/>
    <property type="project" value="UniProtKB-KW"/>
</dbReference>
<keyword evidence="3" id="KW-0731">Sigma factor</keyword>
<dbReference type="InterPro" id="IPR014284">
    <property type="entry name" value="RNA_pol_sigma-70_dom"/>
</dbReference>
<dbReference type="Gene3D" id="1.10.10.10">
    <property type="entry name" value="Winged helix-like DNA-binding domain superfamily/Winged helix DNA-binding domain"/>
    <property type="match status" value="1"/>
</dbReference>
<dbReference type="Pfam" id="PF04542">
    <property type="entry name" value="Sigma70_r2"/>
    <property type="match status" value="1"/>
</dbReference>
<dbReference type="InterPro" id="IPR039425">
    <property type="entry name" value="RNA_pol_sigma-70-like"/>
</dbReference>
<keyword evidence="9" id="KW-1185">Reference proteome</keyword>
<dbReference type="InterPro" id="IPR013249">
    <property type="entry name" value="RNA_pol_sigma70_r4_t2"/>
</dbReference>
<organism evidence="8 9">
    <name type="scientific">Labilithrix luteola</name>
    <dbReference type="NCBI Taxonomy" id="1391654"/>
    <lineage>
        <taxon>Bacteria</taxon>
        <taxon>Pseudomonadati</taxon>
        <taxon>Myxococcota</taxon>
        <taxon>Polyangia</taxon>
        <taxon>Polyangiales</taxon>
        <taxon>Labilitrichaceae</taxon>
        <taxon>Labilithrix</taxon>
    </lineage>
</organism>
<sequence>MTEQEQQARLRAIVEEYFADVWRFLRHLGVPESSVDDAAQDVFVVAARRIHEIQVGRERSFLFGTAYNVAQSARRRLFRSDDEEALERAVDRAPTPEEHLDDQQTRSLALRLLQELDEGMREVFVLYEIEGLTMQRIAELMNLPIGTVGSRLRRAREEFLKRFERHRNSVRGAK</sequence>
<dbReference type="SUPFAM" id="SSF88946">
    <property type="entry name" value="Sigma2 domain of RNA polymerase sigma factors"/>
    <property type="match status" value="1"/>
</dbReference>
<name>A0A0K1Q4U0_9BACT</name>
<dbReference type="Pfam" id="PF08281">
    <property type="entry name" value="Sigma70_r4_2"/>
    <property type="match status" value="1"/>
</dbReference>
<dbReference type="NCBIfam" id="TIGR02937">
    <property type="entry name" value="sigma70-ECF"/>
    <property type="match status" value="1"/>
</dbReference>
<dbReference type="KEGG" id="llu:AKJ09_07083"/>
<dbReference type="InterPro" id="IPR007627">
    <property type="entry name" value="RNA_pol_sigma70_r2"/>
</dbReference>
<dbReference type="AlphaFoldDB" id="A0A0K1Q4U0"/>
<dbReference type="Gene3D" id="1.10.1740.10">
    <property type="match status" value="1"/>
</dbReference>
<feature type="domain" description="RNA polymerase sigma-70 region 2" evidence="6">
    <location>
        <begin position="14"/>
        <end position="76"/>
    </location>
</feature>
<dbReference type="InterPro" id="IPR036388">
    <property type="entry name" value="WH-like_DNA-bd_sf"/>
</dbReference>
<dbReference type="EMBL" id="CP012333">
    <property type="protein sequence ID" value="AKV00420.1"/>
    <property type="molecule type" value="Genomic_DNA"/>
</dbReference>
<evidence type="ECO:0000256" key="5">
    <source>
        <dbReference type="ARBA" id="ARBA00023163"/>
    </source>
</evidence>
<accession>A0A0K1Q4U0</accession>